<feature type="signal peptide" evidence="1">
    <location>
        <begin position="1"/>
        <end position="27"/>
    </location>
</feature>
<reference evidence="2 3" key="1">
    <citation type="journal article" date="2015" name="Genome Announc.">
        <title>Expanding the biotechnology potential of lactobacilli through comparative genomics of 213 strains and associated genera.</title>
        <authorList>
            <person name="Sun Z."/>
            <person name="Harris H.M."/>
            <person name="McCann A."/>
            <person name="Guo C."/>
            <person name="Argimon S."/>
            <person name="Zhang W."/>
            <person name="Yang X."/>
            <person name="Jeffery I.B."/>
            <person name="Cooney J.C."/>
            <person name="Kagawa T.F."/>
            <person name="Liu W."/>
            <person name="Song Y."/>
            <person name="Salvetti E."/>
            <person name="Wrobel A."/>
            <person name="Rasinkangas P."/>
            <person name="Parkhill J."/>
            <person name="Rea M.C."/>
            <person name="O'Sullivan O."/>
            <person name="Ritari J."/>
            <person name="Douillard F.P."/>
            <person name="Paul Ross R."/>
            <person name="Yang R."/>
            <person name="Briner A.E."/>
            <person name="Felis G.E."/>
            <person name="de Vos W.M."/>
            <person name="Barrangou R."/>
            <person name="Klaenhammer T.R."/>
            <person name="Caufield P.W."/>
            <person name="Cui Y."/>
            <person name="Zhang H."/>
            <person name="O'Toole P.W."/>
        </authorList>
    </citation>
    <scope>NUCLEOTIDE SEQUENCE [LARGE SCALE GENOMIC DNA]</scope>
    <source>
        <strain evidence="2 3">DSM 6629</strain>
    </source>
</reference>
<accession>A0ABR5PSN8</accession>
<evidence type="ECO:0000313" key="3">
    <source>
        <dbReference type="Proteomes" id="UP000051735"/>
    </source>
</evidence>
<dbReference type="RefSeq" id="WP_057809092.1">
    <property type="nucleotide sequence ID" value="NZ_AZGN01000003.1"/>
</dbReference>
<feature type="chain" id="PRO_5047483995" description="Surface layer protein A domain-containing protein" evidence="1">
    <location>
        <begin position="28"/>
        <end position="153"/>
    </location>
</feature>
<organism evidence="2 3">
    <name type="scientific">Lactobacillus intestinalis DSM 6629</name>
    <dbReference type="NCBI Taxonomy" id="1423761"/>
    <lineage>
        <taxon>Bacteria</taxon>
        <taxon>Bacillati</taxon>
        <taxon>Bacillota</taxon>
        <taxon>Bacilli</taxon>
        <taxon>Lactobacillales</taxon>
        <taxon>Lactobacillaceae</taxon>
        <taxon>Lactobacillus</taxon>
    </lineage>
</organism>
<sequence>MKKSLITVLALSGVGVALSGVSALAHADTTTISNQMPSNGYAVLDNSNKVIEASSPVLLNNKTAKDKSAFLFGNSFAAVNPVSSHGTWTYFVDHRGLHDYKWSHSNYHDTKYYHYGKAKVGKGGYVTRYASAGHWAYATAKGHGKAYAYYGYR</sequence>
<evidence type="ECO:0000313" key="2">
    <source>
        <dbReference type="EMBL" id="KRM34585.1"/>
    </source>
</evidence>
<keyword evidence="1" id="KW-0732">Signal</keyword>
<comment type="caution">
    <text evidence="2">The sequence shown here is derived from an EMBL/GenBank/DDBJ whole genome shotgun (WGS) entry which is preliminary data.</text>
</comment>
<evidence type="ECO:0008006" key="4">
    <source>
        <dbReference type="Google" id="ProtNLM"/>
    </source>
</evidence>
<protein>
    <recommendedName>
        <fullName evidence="4">Surface layer protein A domain-containing protein</fullName>
    </recommendedName>
</protein>
<dbReference type="EMBL" id="AZGN01000003">
    <property type="protein sequence ID" value="KRM34585.1"/>
    <property type="molecule type" value="Genomic_DNA"/>
</dbReference>
<proteinExistence type="predicted"/>
<keyword evidence="3" id="KW-1185">Reference proteome</keyword>
<dbReference type="Proteomes" id="UP000051735">
    <property type="component" value="Unassembled WGS sequence"/>
</dbReference>
<name>A0ABR5PSN8_9LACO</name>
<dbReference type="GeneID" id="75117393"/>
<evidence type="ECO:0000256" key="1">
    <source>
        <dbReference type="SAM" id="SignalP"/>
    </source>
</evidence>
<gene>
    <name evidence="2" type="ORF">FC44_GL001298</name>
</gene>